<evidence type="ECO:0000256" key="1">
    <source>
        <dbReference type="SAM" id="MobiDB-lite"/>
    </source>
</evidence>
<proteinExistence type="predicted"/>
<sequence>MGDIFDPKFHKVWDEALIKEKKVRLKWHKEHGTKLKNRYDESDVDEGEESELPCTCKDKEGKSKSVEKKFDWPRKGATGTNTLIKVIDPPYEMKMPHPILKNKLYEGISHHGEGRKKYLKMRWKKEGPDERYFHRMCTSWDYGWNHGKPNELSCTDPENCKIKERISN</sequence>
<comment type="caution">
    <text evidence="3">The sequence shown here is derived from an EMBL/GenBank/DDBJ whole genome shotgun (WGS) entry which is preliminary data.</text>
</comment>
<dbReference type="Pfam" id="PF22589">
    <property type="entry name" value="SPMIP1"/>
    <property type="match status" value="1"/>
</dbReference>
<dbReference type="OrthoDB" id="410807at2759"/>
<gene>
    <name evidence="3" type="primary">NCL1_27273</name>
    <name evidence="3" type="ORF">TNCT_249291</name>
</gene>
<feature type="compositionally biased region" description="Acidic residues" evidence="1">
    <location>
        <begin position="42"/>
        <end position="51"/>
    </location>
</feature>
<feature type="domain" description="Sperm microtubule inner protein 1 C-terminal" evidence="2">
    <location>
        <begin position="88"/>
        <end position="154"/>
    </location>
</feature>
<organism evidence="3 4">
    <name type="scientific">Trichonephila clavata</name>
    <name type="common">Joro spider</name>
    <name type="synonym">Nephila clavata</name>
    <dbReference type="NCBI Taxonomy" id="2740835"/>
    <lineage>
        <taxon>Eukaryota</taxon>
        <taxon>Metazoa</taxon>
        <taxon>Ecdysozoa</taxon>
        <taxon>Arthropoda</taxon>
        <taxon>Chelicerata</taxon>
        <taxon>Arachnida</taxon>
        <taxon>Araneae</taxon>
        <taxon>Araneomorphae</taxon>
        <taxon>Entelegynae</taxon>
        <taxon>Araneoidea</taxon>
        <taxon>Nephilidae</taxon>
        <taxon>Trichonephila</taxon>
    </lineage>
</organism>
<keyword evidence="4" id="KW-1185">Reference proteome</keyword>
<evidence type="ECO:0000259" key="2">
    <source>
        <dbReference type="Pfam" id="PF22589"/>
    </source>
</evidence>
<dbReference type="EMBL" id="BMAO01018947">
    <property type="protein sequence ID" value="GFR27341.1"/>
    <property type="molecule type" value="Genomic_DNA"/>
</dbReference>
<feature type="region of interest" description="Disordered" evidence="1">
    <location>
        <begin position="36"/>
        <end position="62"/>
    </location>
</feature>
<dbReference type="InterPro" id="IPR054323">
    <property type="entry name" value="SPMIP1_C"/>
</dbReference>
<evidence type="ECO:0000313" key="3">
    <source>
        <dbReference type="EMBL" id="GFR27341.1"/>
    </source>
</evidence>
<dbReference type="AlphaFoldDB" id="A0A8X6LYA4"/>
<protein>
    <recommendedName>
        <fullName evidence="2">Sperm microtubule inner protein 1 C-terminal domain-containing protein</fullName>
    </recommendedName>
</protein>
<accession>A0A8X6LYA4</accession>
<dbReference type="PANTHER" id="PTHR35826">
    <property type="entry name" value="PROTEIN ATP6V1FNB-LIKE"/>
    <property type="match status" value="1"/>
</dbReference>
<reference evidence="3" key="1">
    <citation type="submission" date="2020-07" db="EMBL/GenBank/DDBJ databases">
        <title>Multicomponent nature underlies the extraordinary mechanical properties of spider dragline silk.</title>
        <authorList>
            <person name="Kono N."/>
            <person name="Nakamura H."/>
            <person name="Mori M."/>
            <person name="Yoshida Y."/>
            <person name="Ohtoshi R."/>
            <person name="Malay A.D."/>
            <person name="Moran D.A.P."/>
            <person name="Tomita M."/>
            <person name="Numata K."/>
            <person name="Arakawa K."/>
        </authorList>
    </citation>
    <scope>NUCLEOTIDE SEQUENCE</scope>
</reference>
<evidence type="ECO:0000313" key="4">
    <source>
        <dbReference type="Proteomes" id="UP000887116"/>
    </source>
</evidence>
<name>A0A8X6LYA4_TRICU</name>
<dbReference type="PANTHER" id="PTHR35826:SF1">
    <property type="entry name" value="PROTEIN ATP6V1FNB-LIKE"/>
    <property type="match status" value="1"/>
</dbReference>
<dbReference type="Proteomes" id="UP000887116">
    <property type="component" value="Unassembled WGS sequence"/>
</dbReference>